<feature type="binding site" evidence="11">
    <location>
        <position position="24"/>
    </location>
    <ligand>
        <name>substrate</name>
    </ligand>
</feature>
<comment type="catalytic activity">
    <reaction evidence="10 11">
        <text>shikimate + ATP = 3-phosphoshikimate + ADP + H(+)</text>
        <dbReference type="Rhea" id="RHEA:13121"/>
        <dbReference type="ChEBI" id="CHEBI:15378"/>
        <dbReference type="ChEBI" id="CHEBI:30616"/>
        <dbReference type="ChEBI" id="CHEBI:36208"/>
        <dbReference type="ChEBI" id="CHEBI:145989"/>
        <dbReference type="ChEBI" id="CHEBI:456216"/>
        <dbReference type="EC" id="2.7.1.71"/>
    </reaction>
</comment>
<dbReference type="InterPro" id="IPR031322">
    <property type="entry name" value="Shikimate/glucono_kinase"/>
</dbReference>
<evidence type="ECO:0000256" key="4">
    <source>
        <dbReference type="ARBA" id="ARBA00022605"/>
    </source>
</evidence>
<keyword evidence="5 11" id="KW-0808">Transferase</keyword>
<gene>
    <name evidence="11 12" type="primary">aroK</name>
    <name evidence="12" type="ORF">JHT90_03995</name>
</gene>
<feature type="binding site" evidence="11">
    <location>
        <position position="6"/>
    </location>
    <ligand>
        <name>Mg(2+)</name>
        <dbReference type="ChEBI" id="CHEBI:18420"/>
    </ligand>
</feature>
<evidence type="ECO:0000256" key="11">
    <source>
        <dbReference type="HAMAP-Rule" id="MF_00109"/>
    </source>
</evidence>
<dbReference type="InterPro" id="IPR023000">
    <property type="entry name" value="Shikimate_kinase_CS"/>
</dbReference>
<reference evidence="12 13" key="1">
    <citation type="submission" date="2021-01" db="EMBL/GenBank/DDBJ databases">
        <title>Entomomonas sp. F2A isolated from a house cricket (Acheta domesticus).</title>
        <authorList>
            <person name="Spergser J."/>
            <person name="Busse H.-J."/>
        </authorList>
    </citation>
    <scope>NUCLEOTIDE SEQUENCE [LARGE SCALE GENOMIC DNA]</scope>
    <source>
        <strain evidence="12 13">F2A</strain>
    </source>
</reference>
<comment type="similarity">
    <text evidence="2 11">Belongs to the shikimate kinase family.</text>
</comment>
<dbReference type="HAMAP" id="MF_00109">
    <property type="entry name" value="Shikimate_kinase"/>
    <property type="match status" value="1"/>
</dbReference>
<evidence type="ECO:0000313" key="13">
    <source>
        <dbReference type="Proteomes" id="UP000595278"/>
    </source>
</evidence>
<keyword evidence="4 11" id="KW-0028">Amino-acid biosynthesis</keyword>
<proteinExistence type="inferred from homology"/>
<dbReference type="EMBL" id="CP067393">
    <property type="protein sequence ID" value="QQP86410.1"/>
    <property type="molecule type" value="Genomic_DNA"/>
</dbReference>
<feature type="binding site" evidence="11">
    <location>
        <position position="129"/>
    </location>
    <ligand>
        <name>substrate</name>
    </ligand>
</feature>
<dbReference type="PRINTS" id="PR01100">
    <property type="entry name" value="SHIKIMTKNASE"/>
</dbReference>
<keyword evidence="9 11" id="KW-0057">Aromatic amino acid biosynthesis</keyword>
<accession>A0A974NGZ2</accession>
<feature type="binding site" evidence="11">
    <location>
        <position position="146"/>
    </location>
    <ligand>
        <name>ATP</name>
        <dbReference type="ChEBI" id="CHEBI:30616"/>
    </ligand>
</feature>
<evidence type="ECO:0000256" key="10">
    <source>
        <dbReference type="ARBA" id="ARBA00048567"/>
    </source>
</evidence>
<keyword evidence="13" id="KW-1185">Reference proteome</keyword>
<dbReference type="PROSITE" id="PS01128">
    <property type="entry name" value="SHIKIMATE_KINASE"/>
    <property type="match status" value="1"/>
</dbReference>
<dbReference type="GO" id="GO:0005829">
    <property type="term" value="C:cytosol"/>
    <property type="evidence" value="ECO:0007669"/>
    <property type="project" value="TreeGrafter"/>
</dbReference>
<evidence type="ECO:0000256" key="9">
    <source>
        <dbReference type="ARBA" id="ARBA00023141"/>
    </source>
</evidence>
<dbReference type="PANTHER" id="PTHR21087">
    <property type="entry name" value="SHIKIMATE KINASE"/>
    <property type="match status" value="1"/>
</dbReference>
<comment type="function">
    <text evidence="11">Catalyzes the specific phosphorylation of the 3-hydroxyl group of shikimic acid using ATP as a cosubstrate.</text>
</comment>
<dbReference type="Proteomes" id="UP000595278">
    <property type="component" value="Chromosome"/>
</dbReference>
<evidence type="ECO:0000256" key="3">
    <source>
        <dbReference type="ARBA" id="ARBA00012154"/>
    </source>
</evidence>
<dbReference type="InterPro" id="IPR027417">
    <property type="entry name" value="P-loop_NTPase"/>
</dbReference>
<keyword evidence="11" id="KW-0963">Cytoplasm</keyword>
<name>A0A974NGZ2_9GAMM</name>
<evidence type="ECO:0000256" key="8">
    <source>
        <dbReference type="ARBA" id="ARBA00022840"/>
    </source>
</evidence>
<dbReference type="Gene3D" id="3.40.50.300">
    <property type="entry name" value="P-loop containing nucleotide triphosphate hydrolases"/>
    <property type="match status" value="1"/>
</dbReference>
<dbReference type="GO" id="GO:0009073">
    <property type="term" value="P:aromatic amino acid family biosynthetic process"/>
    <property type="evidence" value="ECO:0007669"/>
    <property type="project" value="UniProtKB-KW"/>
</dbReference>
<organism evidence="12 13">
    <name type="scientific">Entomomonas asaccharolytica</name>
    <dbReference type="NCBI Taxonomy" id="2785331"/>
    <lineage>
        <taxon>Bacteria</taxon>
        <taxon>Pseudomonadati</taxon>
        <taxon>Pseudomonadota</taxon>
        <taxon>Gammaproteobacteria</taxon>
        <taxon>Pseudomonadales</taxon>
        <taxon>Pseudomonadaceae</taxon>
        <taxon>Entomomonas</taxon>
    </lineage>
</organism>
<keyword evidence="6 11" id="KW-0547">Nucleotide-binding</keyword>
<dbReference type="NCBIfam" id="NF003456">
    <property type="entry name" value="PRK05057.1"/>
    <property type="match status" value="1"/>
</dbReference>
<comment type="cofactor">
    <cofactor evidence="11">
        <name>Mg(2+)</name>
        <dbReference type="ChEBI" id="CHEBI:18420"/>
    </cofactor>
    <text evidence="11">Binds 1 Mg(2+) ion per subunit.</text>
</comment>
<dbReference type="Pfam" id="PF01202">
    <property type="entry name" value="SKI"/>
    <property type="match status" value="1"/>
</dbReference>
<evidence type="ECO:0000256" key="7">
    <source>
        <dbReference type="ARBA" id="ARBA00022777"/>
    </source>
</evidence>
<dbReference type="GO" id="GO:0000287">
    <property type="term" value="F:magnesium ion binding"/>
    <property type="evidence" value="ECO:0007669"/>
    <property type="project" value="UniProtKB-UniRule"/>
</dbReference>
<comment type="pathway">
    <text evidence="1 11">Metabolic intermediate biosynthesis; chorismate biosynthesis; chorismate from D-erythrose 4-phosphate and phosphoenolpyruvate: step 5/7.</text>
</comment>
<dbReference type="GO" id="GO:0008652">
    <property type="term" value="P:amino acid biosynthetic process"/>
    <property type="evidence" value="ECO:0007669"/>
    <property type="project" value="UniProtKB-KW"/>
</dbReference>
<dbReference type="GO" id="GO:0005524">
    <property type="term" value="F:ATP binding"/>
    <property type="evidence" value="ECO:0007669"/>
    <property type="project" value="UniProtKB-UniRule"/>
</dbReference>
<feature type="binding site" evidence="11">
    <location>
        <position position="48"/>
    </location>
    <ligand>
        <name>substrate</name>
    </ligand>
</feature>
<evidence type="ECO:0000256" key="5">
    <source>
        <dbReference type="ARBA" id="ARBA00022679"/>
    </source>
</evidence>
<evidence type="ECO:0000256" key="1">
    <source>
        <dbReference type="ARBA" id="ARBA00004842"/>
    </source>
</evidence>
<dbReference type="KEGG" id="eaz:JHT90_03995"/>
<comment type="subunit">
    <text evidence="11">Monomer.</text>
</comment>
<keyword evidence="7 11" id="KW-0418">Kinase</keyword>
<dbReference type="SUPFAM" id="SSF52540">
    <property type="entry name" value="P-loop containing nucleoside triphosphate hydrolases"/>
    <property type="match status" value="1"/>
</dbReference>
<dbReference type="GO" id="GO:0009423">
    <property type="term" value="P:chorismate biosynthetic process"/>
    <property type="evidence" value="ECO:0007669"/>
    <property type="project" value="UniProtKB-UniRule"/>
</dbReference>
<feature type="binding site" evidence="11">
    <location>
        <position position="72"/>
    </location>
    <ligand>
        <name>substrate</name>
    </ligand>
</feature>
<comment type="subcellular location">
    <subcellularLocation>
        <location evidence="11">Cytoplasm</location>
    </subcellularLocation>
</comment>
<dbReference type="RefSeq" id="WP_201094421.1">
    <property type="nucleotide sequence ID" value="NZ_CP067393.1"/>
</dbReference>
<dbReference type="CDD" id="cd00464">
    <property type="entry name" value="SK"/>
    <property type="match status" value="1"/>
</dbReference>
<dbReference type="EC" id="2.7.1.71" evidence="3 11"/>
<dbReference type="GO" id="GO:0004765">
    <property type="term" value="F:shikimate kinase activity"/>
    <property type="evidence" value="ECO:0007669"/>
    <property type="project" value="UniProtKB-UniRule"/>
</dbReference>
<evidence type="ECO:0000256" key="2">
    <source>
        <dbReference type="ARBA" id="ARBA00006997"/>
    </source>
</evidence>
<feature type="binding site" evidence="11">
    <location>
        <position position="110"/>
    </location>
    <ligand>
        <name>ATP</name>
        <dbReference type="ChEBI" id="CHEBI:30616"/>
    </ligand>
</feature>
<dbReference type="PANTHER" id="PTHR21087:SF16">
    <property type="entry name" value="SHIKIMATE KINASE 1, CHLOROPLASTIC"/>
    <property type="match status" value="1"/>
</dbReference>
<evidence type="ECO:0000313" key="12">
    <source>
        <dbReference type="EMBL" id="QQP86410.1"/>
    </source>
</evidence>
<dbReference type="AlphaFoldDB" id="A0A974NGZ2"/>
<dbReference type="InterPro" id="IPR000623">
    <property type="entry name" value="Shikimate_kinase/TSH1"/>
</dbReference>
<keyword evidence="8 11" id="KW-0067">ATP-binding</keyword>
<evidence type="ECO:0000256" key="6">
    <source>
        <dbReference type="ARBA" id="ARBA00022741"/>
    </source>
</evidence>
<protein>
    <recommendedName>
        <fullName evidence="3 11">Shikimate kinase</fullName>
        <shortName evidence="11">SK</shortName>
        <ecNumber evidence="3 11">2.7.1.71</ecNumber>
    </recommendedName>
</protein>
<feature type="binding site" evidence="11">
    <location>
        <begin position="2"/>
        <end position="7"/>
    </location>
    <ligand>
        <name>ATP</name>
        <dbReference type="ChEBI" id="CHEBI:30616"/>
    </ligand>
</feature>
<keyword evidence="11" id="KW-0460">Magnesium</keyword>
<sequence length="161" mass="18248">MGAGKSTIGRLLSRELNLPFIDSDREIEARSGASISWIFDVEGEKGFRDREQNIITEICNEDNEGFVLATGGGAILREQTRQVLAEKTTVIYLHASVEQQISRTAKDKQRPLLQVADPKKVLQELMTIRDPLYRQVAHIIITTDERHPRFLIQHILETLGL</sequence>
<keyword evidence="11" id="KW-0479">Metal-binding</keyword>